<dbReference type="InterPro" id="IPR026906">
    <property type="entry name" value="LRR_5"/>
</dbReference>
<accession>A0ABV7VQU8</accession>
<dbReference type="PANTHER" id="PTHR12904">
    <property type="match status" value="1"/>
</dbReference>
<keyword evidence="2" id="KW-1185">Reference proteome</keyword>
<dbReference type="SUPFAM" id="SSF52047">
    <property type="entry name" value="RNI-like"/>
    <property type="match status" value="1"/>
</dbReference>
<organism evidence="1 2">
    <name type="scientific">Bacterioplanoides pacificum</name>
    <dbReference type="NCBI Taxonomy" id="1171596"/>
    <lineage>
        <taxon>Bacteria</taxon>
        <taxon>Pseudomonadati</taxon>
        <taxon>Pseudomonadota</taxon>
        <taxon>Gammaproteobacteria</taxon>
        <taxon>Oceanospirillales</taxon>
        <taxon>Oceanospirillaceae</taxon>
        <taxon>Bacterioplanoides</taxon>
    </lineage>
</organism>
<gene>
    <name evidence="1" type="ORF">ACFOMG_05015</name>
</gene>
<dbReference type="InterPro" id="IPR032675">
    <property type="entry name" value="LRR_dom_sf"/>
</dbReference>
<dbReference type="Proteomes" id="UP001595722">
    <property type="component" value="Unassembled WGS sequence"/>
</dbReference>
<dbReference type="RefSeq" id="WP_376865173.1">
    <property type="nucleotide sequence ID" value="NZ_JBHRYB010000005.1"/>
</dbReference>
<reference evidence="2" key="1">
    <citation type="journal article" date="2019" name="Int. J. Syst. Evol. Microbiol.">
        <title>The Global Catalogue of Microorganisms (GCM) 10K type strain sequencing project: providing services to taxonomists for standard genome sequencing and annotation.</title>
        <authorList>
            <consortium name="The Broad Institute Genomics Platform"/>
            <consortium name="The Broad Institute Genome Sequencing Center for Infectious Disease"/>
            <person name="Wu L."/>
            <person name="Ma J."/>
        </authorList>
    </citation>
    <scope>NUCLEOTIDE SEQUENCE [LARGE SCALE GENOMIC DNA]</scope>
    <source>
        <strain evidence="2">KCTC 42424</strain>
    </source>
</reference>
<sequence length="572" mass="63292">MNTDLIDYQTTDDGIVICGYRGDETQLAVPEEIEGLAVIALADEALAGKGLTQVILPAGLKTIGREALAENQLSDIILPPSLVVIGRDAFYKNALLQLEIPAALEQLGEGAFCRNQIQQLTIKAPLAKIPSYCFAHNALTELRLPPSVSHLDDCCFDSNDFVQLTIPPAITRMKAGAFAGLKRLEQVSMDISLAGRKDAVFCDSDLSKITFHLNQSADRQRPVSDIVYYCAEEAAPHLCDWGLACFSDQQTFGRAPLGVYLRDNVVVGLEVTYDTKLNAEARKQIAAIETLELLECRRLKGFSNGWLAQLARLPRLTQLGLPHTSLNDSGLEKLSASTSLQKLDISGCHKITEPGYAALGRISQLKTLVLTAPKSFDFSHLRPLNKLKNLISLTIRRNEYVYSSDDVSTDDMLAISAGLTQLRYLNLDYVTDSYTGLDFVKNLPALERLSLQNSSLDEHDIHALIHGPELRELDISYSYVFGYSNLNRLLASLRLEQLGCSGVTLFEADEEPLEHTHITTAVAKKSELYDSNNQLMQCFLPQLTLGYPSVTDPDRLHWGSVTINEYYQRPLL</sequence>
<proteinExistence type="predicted"/>
<dbReference type="Pfam" id="PF13306">
    <property type="entry name" value="LRR_5"/>
    <property type="match status" value="1"/>
</dbReference>
<dbReference type="InterPro" id="IPR051341">
    <property type="entry name" value="Zyg-11_UBL_adapter"/>
</dbReference>
<comment type="caution">
    <text evidence="1">The sequence shown here is derived from an EMBL/GenBank/DDBJ whole genome shotgun (WGS) entry which is preliminary data.</text>
</comment>
<name>A0ABV7VQU8_9GAMM</name>
<dbReference type="PANTHER" id="PTHR12904:SF23">
    <property type="entry name" value="PROTEIN ZER-1 HOMOLOG"/>
    <property type="match status" value="1"/>
</dbReference>
<evidence type="ECO:0000313" key="2">
    <source>
        <dbReference type="Proteomes" id="UP001595722"/>
    </source>
</evidence>
<evidence type="ECO:0000313" key="1">
    <source>
        <dbReference type="EMBL" id="MFC3679472.1"/>
    </source>
</evidence>
<dbReference type="Gene3D" id="3.80.10.10">
    <property type="entry name" value="Ribonuclease Inhibitor"/>
    <property type="match status" value="3"/>
</dbReference>
<dbReference type="EMBL" id="JBHRYB010000005">
    <property type="protein sequence ID" value="MFC3679472.1"/>
    <property type="molecule type" value="Genomic_DNA"/>
</dbReference>
<protein>
    <submittedName>
        <fullName evidence="1">Leucine-rich repeat protein</fullName>
    </submittedName>
</protein>